<dbReference type="Pfam" id="PF00034">
    <property type="entry name" value="Cytochrom_C"/>
    <property type="match status" value="1"/>
</dbReference>
<dbReference type="GO" id="GO:0009055">
    <property type="term" value="F:electron transfer activity"/>
    <property type="evidence" value="ECO:0007669"/>
    <property type="project" value="InterPro"/>
</dbReference>
<accession>A0A836JQH6</accession>
<dbReference type="SUPFAM" id="SSF46626">
    <property type="entry name" value="Cytochrome c"/>
    <property type="match status" value="1"/>
</dbReference>
<keyword evidence="11" id="KW-0679">Respiratory chain</keyword>
<keyword evidence="11" id="KW-0496">Mitochondrion</keyword>
<comment type="subcellular location">
    <subcellularLocation>
        <location evidence="2">Mitochondrion intermembrane space</location>
    </subcellularLocation>
</comment>
<reference evidence="13" key="1">
    <citation type="submission" date="2020-02" db="EMBL/GenBank/DDBJ databases">
        <title>Relaxed selection underlies rapid genomic changes in the transitions from sociality to social parasitism in ants.</title>
        <authorList>
            <person name="Bi X."/>
        </authorList>
    </citation>
    <scope>NUCLEOTIDE SEQUENCE</scope>
    <source>
        <strain evidence="13">BGI-DK2013a</strain>
        <tissue evidence="13">Whole body</tissue>
    </source>
</reference>
<dbReference type="PRINTS" id="PR00604">
    <property type="entry name" value="CYTCHRMECIAB"/>
</dbReference>
<proteinExistence type="inferred from homology"/>
<comment type="similarity">
    <text evidence="3 10">Belongs to the cytochrome c family.</text>
</comment>
<keyword evidence="4 11" id="KW-0813">Transport</keyword>
<comment type="PTM">
    <text evidence="11">Binds 1 heme group per subunit.</text>
</comment>
<keyword evidence="7 11" id="KW-0249">Electron transport</keyword>
<dbReference type="Gene3D" id="1.10.760.10">
    <property type="entry name" value="Cytochrome c-like domain"/>
    <property type="match status" value="1"/>
</dbReference>
<dbReference type="InterPro" id="IPR036909">
    <property type="entry name" value="Cyt_c-like_dom_sf"/>
</dbReference>
<evidence type="ECO:0000256" key="6">
    <source>
        <dbReference type="ARBA" id="ARBA00022723"/>
    </source>
</evidence>
<evidence type="ECO:0000256" key="4">
    <source>
        <dbReference type="ARBA" id="ARBA00022448"/>
    </source>
</evidence>
<keyword evidence="8 9" id="KW-0408">Iron</keyword>
<evidence type="ECO:0000259" key="12">
    <source>
        <dbReference type="PROSITE" id="PS51007"/>
    </source>
</evidence>
<dbReference type="InterPro" id="IPR009056">
    <property type="entry name" value="Cyt_c-like_dom"/>
</dbReference>
<keyword evidence="14" id="KW-1185">Reference proteome</keyword>
<evidence type="ECO:0000256" key="1">
    <source>
        <dbReference type="ARBA" id="ARBA00002555"/>
    </source>
</evidence>
<evidence type="ECO:0000256" key="7">
    <source>
        <dbReference type="ARBA" id="ARBA00022982"/>
    </source>
</evidence>
<gene>
    <name evidence="13" type="primary">Cyc_0</name>
    <name evidence="13" type="ORF">G6Z75_0006619</name>
</gene>
<evidence type="ECO:0000256" key="9">
    <source>
        <dbReference type="PROSITE-ProRule" id="PRU00433"/>
    </source>
</evidence>
<keyword evidence="6 9" id="KW-0479">Metal-binding</keyword>
<sequence length="106" mass="11714">SVKMGNAVNGKKLFMKLCISCHTTGKGEKHKIGPNLYGIVGKTSGTISGFKSTDAIKQKAIVWNEETLNDYLEDPKKFIPGTSMAFYGVKRTEDRKDLIAFLNTLK</sequence>
<keyword evidence="5 9" id="KW-0349">Heme</keyword>
<evidence type="ECO:0000313" key="14">
    <source>
        <dbReference type="Proteomes" id="UP000667349"/>
    </source>
</evidence>
<evidence type="ECO:0000256" key="3">
    <source>
        <dbReference type="ARBA" id="ARBA00006488"/>
    </source>
</evidence>
<dbReference type="PANTHER" id="PTHR11961">
    <property type="entry name" value="CYTOCHROME C"/>
    <property type="match status" value="1"/>
</dbReference>
<evidence type="ECO:0000256" key="10">
    <source>
        <dbReference type="RuleBase" id="RU004426"/>
    </source>
</evidence>
<comment type="caution">
    <text evidence="13">The sequence shown here is derived from an EMBL/GenBank/DDBJ whole genome shotgun (WGS) entry which is preliminary data.</text>
</comment>
<feature type="domain" description="Cytochrome c" evidence="12">
    <location>
        <begin position="5"/>
        <end position="106"/>
    </location>
</feature>
<feature type="non-terminal residue" evidence="13">
    <location>
        <position position="1"/>
    </location>
</feature>
<dbReference type="FunFam" id="1.10.760.10:FF:000001">
    <property type="entry name" value="Cytochrome c iso-1"/>
    <property type="match status" value="1"/>
</dbReference>
<dbReference type="GO" id="GO:0020037">
    <property type="term" value="F:heme binding"/>
    <property type="evidence" value="ECO:0007669"/>
    <property type="project" value="InterPro"/>
</dbReference>
<evidence type="ECO:0000256" key="2">
    <source>
        <dbReference type="ARBA" id="ARBA00004569"/>
    </source>
</evidence>
<dbReference type="GO" id="GO:0005758">
    <property type="term" value="C:mitochondrial intermembrane space"/>
    <property type="evidence" value="ECO:0007669"/>
    <property type="project" value="UniProtKB-SubCell"/>
</dbReference>
<organism evidence="13 14">
    <name type="scientific">Acromyrmex insinuator</name>
    <dbReference type="NCBI Taxonomy" id="230686"/>
    <lineage>
        <taxon>Eukaryota</taxon>
        <taxon>Metazoa</taxon>
        <taxon>Ecdysozoa</taxon>
        <taxon>Arthropoda</taxon>
        <taxon>Hexapoda</taxon>
        <taxon>Insecta</taxon>
        <taxon>Pterygota</taxon>
        <taxon>Neoptera</taxon>
        <taxon>Endopterygota</taxon>
        <taxon>Hymenoptera</taxon>
        <taxon>Apocrita</taxon>
        <taxon>Aculeata</taxon>
        <taxon>Formicoidea</taxon>
        <taxon>Formicidae</taxon>
        <taxon>Myrmicinae</taxon>
        <taxon>Acromyrmex</taxon>
    </lineage>
</organism>
<dbReference type="GO" id="GO:0046872">
    <property type="term" value="F:metal ion binding"/>
    <property type="evidence" value="ECO:0007669"/>
    <property type="project" value="UniProtKB-KW"/>
</dbReference>
<evidence type="ECO:0000256" key="8">
    <source>
        <dbReference type="ARBA" id="ARBA00023004"/>
    </source>
</evidence>
<name>A0A836JQH6_9HYME</name>
<feature type="non-terminal residue" evidence="13">
    <location>
        <position position="106"/>
    </location>
</feature>
<dbReference type="EMBL" id="JAANHZ010000106">
    <property type="protein sequence ID" value="KAG5315761.1"/>
    <property type="molecule type" value="Genomic_DNA"/>
</dbReference>
<dbReference type="InterPro" id="IPR002327">
    <property type="entry name" value="Cyt_c_1A/1B"/>
</dbReference>
<comment type="function">
    <text evidence="1 11">Electron carrier protein. The oxidized form of the cytochrome c heme group can accept an electron from the heme group of the cytochrome c1 subunit of cytochrome reductase. Cytochrome c then transfers this electron to the cytochrome oxidase complex, the final protein carrier in the mitochondrial electron-transport chain.</text>
</comment>
<dbReference type="PROSITE" id="PS51007">
    <property type="entry name" value="CYTC"/>
    <property type="match status" value="1"/>
</dbReference>
<dbReference type="Proteomes" id="UP000667349">
    <property type="component" value="Unassembled WGS sequence"/>
</dbReference>
<evidence type="ECO:0000256" key="5">
    <source>
        <dbReference type="ARBA" id="ARBA00022617"/>
    </source>
</evidence>
<protein>
    <submittedName>
        <fullName evidence="13">CYC protein</fullName>
    </submittedName>
</protein>
<evidence type="ECO:0000256" key="11">
    <source>
        <dbReference type="RuleBase" id="RU004427"/>
    </source>
</evidence>
<dbReference type="AlphaFoldDB" id="A0A836JQH6"/>
<evidence type="ECO:0000313" key="13">
    <source>
        <dbReference type="EMBL" id="KAG5315761.1"/>
    </source>
</evidence>